<accession>A0ABR4NQG7</accession>
<evidence type="ECO:0000313" key="16">
    <source>
        <dbReference type="Proteomes" id="UP001623330"/>
    </source>
</evidence>
<organism evidence="15 16">
    <name type="scientific">Nakaseomyces bracarensis</name>
    <dbReference type="NCBI Taxonomy" id="273131"/>
    <lineage>
        <taxon>Eukaryota</taxon>
        <taxon>Fungi</taxon>
        <taxon>Dikarya</taxon>
        <taxon>Ascomycota</taxon>
        <taxon>Saccharomycotina</taxon>
        <taxon>Saccharomycetes</taxon>
        <taxon>Saccharomycetales</taxon>
        <taxon>Saccharomycetaceae</taxon>
        <taxon>Nakaseomyces</taxon>
    </lineage>
</organism>
<feature type="compositionally biased region" description="Polar residues" evidence="12">
    <location>
        <begin position="318"/>
        <end position="328"/>
    </location>
</feature>
<feature type="domain" description="CHCH" evidence="14">
    <location>
        <begin position="239"/>
        <end position="275"/>
    </location>
</feature>
<dbReference type="InterPro" id="IPR039289">
    <property type="entry name" value="CHCHD4"/>
</dbReference>
<comment type="cofactor">
    <cofactor evidence="1">
        <name>Cu(2+)</name>
        <dbReference type="ChEBI" id="CHEBI:29036"/>
    </cofactor>
</comment>
<dbReference type="PANTHER" id="PTHR21622:SF0">
    <property type="entry name" value="COILED-COIL-HELIX-COILED-COIL-HELIX DOMAIN CONTAINING 4"/>
    <property type="match status" value="1"/>
</dbReference>
<evidence type="ECO:0000256" key="10">
    <source>
        <dbReference type="ARBA" id="ARBA00023284"/>
    </source>
</evidence>
<feature type="compositionally biased region" description="Basic and acidic residues" evidence="12">
    <location>
        <begin position="81"/>
        <end position="91"/>
    </location>
</feature>
<dbReference type="InterPro" id="IPR010625">
    <property type="entry name" value="CHCH"/>
</dbReference>
<keyword evidence="16" id="KW-1185">Reference proteome</keyword>
<reference evidence="15 16" key="1">
    <citation type="submission" date="2024-05" db="EMBL/GenBank/DDBJ databases">
        <title>Long read based assembly of the Candida bracarensis genome reveals expanded adhesin content.</title>
        <authorList>
            <person name="Marcet-Houben M."/>
            <person name="Ksiezopolska E."/>
            <person name="Gabaldon T."/>
        </authorList>
    </citation>
    <scope>NUCLEOTIDE SEQUENCE [LARGE SCALE GENOMIC DNA]</scope>
    <source>
        <strain evidence="15 16">CBM6</strain>
    </source>
</reference>
<name>A0ABR4NQG7_9SACH</name>
<dbReference type="PANTHER" id="PTHR21622">
    <property type="entry name" value="COILED-COIL-HELIX-COILED-COIL-HELIX DOMAIN CONTAINING 4"/>
    <property type="match status" value="1"/>
</dbReference>
<keyword evidence="9" id="KW-1015">Disulfide bond</keyword>
<keyword evidence="4" id="KW-0813">Transport</keyword>
<gene>
    <name evidence="15" type="ORF">RNJ44_00943</name>
</gene>
<keyword evidence="13" id="KW-0812">Transmembrane</keyword>
<feature type="compositionally biased region" description="Acidic residues" evidence="12">
    <location>
        <begin position="157"/>
        <end position="170"/>
    </location>
</feature>
<dbReference type="PROSITE" id="PS51808">
    <property type="entry name" value="CHCH"/>
    <property type="match status" value="1"/>
</dbReference>
<dbReference type="Proteomes" id="UP001623330">
    <property type="component" value="Unassembled WGS sequence"/>
</dbReference>
<evidence type="ECO:0000256" key="6">
    <source>
        <dbReference type="ARBA" id="ARBA00023002"/>
    </source>
</evidence>
<keyword evidence="13" id="KW-1133">Transmembrane helix</keyword>
<feature type="compositionally biased region" description="Basic and acidic residues" evidence="12">
    <location>
        <begin position="299"/>
        <end position="316"/>
    </location>
</feature>
<evidence type="ECO:0000313" key="15">
    <source>
        <dbReference type="EMBL" id="KAL3230494.1"/>
    </source>
</evidence>
<keyword evidence="8" id="KW-0496">Mitochondrion</keyword>
<feature type="region of interest" description="Disordered" evidence="12">
    <location>
        <begin position="81"/>
        <end position="203"/>
    </location>
</feature>
<evidence type="ECO:0000256" key="7">
    <source>
        <dbReference type="ARBA" id="ARBA00023010"/>
    </source>
</evidence>
<dbReference type="Gene3D" id="1.10.287.2900">
    <property type="match status" value="1"/>
</dbReference>
<feature type="compositionally biased region" description="Basic and acidic residues" evidence="12">
    <location>
        <begin position="113"/>
        <end position="135"/>
    </location>
</feature>
<keyword evidence="13" id="KW-0472">Membrane</keyword>
<evidence type="ECO:0000256" key="13">
    <source>
        <dbReference type="SAM" id="Phobius"/>
    </source>
</evidence>
<comment type="subcellular location">
    <subcellularLocation>
        <location evidence="2">Mitochondrion inner membrane</location>
        <topology evidence="2">Single-pass type II membrane protein</topology>
        <orientation evidence="2">Intermembrane side</orientation>
    </subcellularLocation>
</comment>
<evidence type="ECO:0000256" key="8">
    <source>
        <dbReference type="ARBA" id="ARBA00023128"/>
    </source>
</evidence>
<evidence type="ECO:0000256" key="4">
    <source>
        <dbReference type="ARBA" id="ARBA00022448"/>
    </source>
</evidence>
<feature type="region of interest" description="Disordered" evidence="12">
    <location>
        <begin position="283"/>
        <end position="346"/>
    </location>
</feature>
<evidence type="ECO:0000256" key="2">
    <source>
        <dbReference type="ARBA" id="ARBA00004164"/>
    </source>
</evidence>
<evidence type="ECO:0000256" key="5">
    <source>
        <dbReference type="ARBA" id="ARBA00022927"/>
    </source>
</evidence>
<dbReference type="EMBL" id="JBEVYD010000009">
    <property type="protein sequence ID" value="KAL3230494.1"/>
    <property type="molecule type" value="Genomic_DNA"/>
</dbReference>
<comment type="caution">
    <text evidence="15">The sequence shown here is derived from an EMBL/GenBank/DDBJ whole genome shotgun (WGS) entry which is preliminary data.</text>
</comment>
<keyword evidence="10" id="KW-0676">Redox-active center</keyword>
<keyword evidence="5" id="KW-0653">Protein transport</keyword>
<evidence type="ECO:0000256" key="12">
    <source>
        <dbReference type="SAM" id="MobiDB-lite"/>
    </source>
</evidence>
<evidence type="ECO:0000259" key="14">
    <source>
        <dbReference type="Pfam" id="PF06747"/>
    </source>
</evidence>
<proteinExistence type="predicted"/>
<feature type="compositionally biased region" description="Basic and acidic residues" evidence="12">
    <location>
        <begin position="329"/>
        <end position="346"/>
    </location>
</feature>
<dbReference type="Pfam" id="PF06747">
    <property type="entry name" value="CHCH"/>
    <property type="match status" value="1"/>
</dbReference>
<evidence type="ECO:0000256" key="1">
    <source>
        <dbReference type="ARBA" id="ARBA00001973"/>
    </source>
</evidence>
<evidence type="ECO:0000256" key="9">
    <source>
        <dbReference type="ARBA" id="ARBA00023157"/>
    </source>
</evidence>
<feature type="compositionally biased region" description="Basic and acidic residues" evidence="12">
    <location>
        <begin position="175"/>
        <end position="203"/>
    </location>
</feature>
<feature type="transmembrane region" description="Helical" evidence="13">
    <location>
        <begin position="48"/>
        <end position="65"/>
    </location>
</feature>
<keyword evidence="6" id="KW-0560">Oxidoreductase</keyword>
<evidence type="ECO:0000256" key="11">
    <source>
        <dbReference type="ARBA" id="ARBA00033150"/>
    </source>
</evidence>
<evidence type="ECO:0000256" key="3">
    <source>
        <dbReference type="ARBA" id="ARBA00013714"/>
    </source>
</evidence>
<keyword evidence="7" id="KW-0811">Translocation</keyword>
<sequence>MIRISRTVVSTGARSVAARNLGRTAFVNGARYYSARQQREEEAKKRKTGKIIAGVAILGAVYLVTPPNLRSKFFTKKEKNIETEVESKVADSDPEPAVIETEQKEEETQPDSQESKPEADGEQSEDKAEEVKSDEGDNVLSSDYEEISSDEQNQNQSDDDILSSDFEEVMDSVSESDKENLQLSDEKGEGKKAESMPLNDEKDMGAVEEEVKQESAYNPDTGEINWDCPCLGGMAHGPCGEEFKEAFACFVYSEAEPKGIDCVEKFQHMQDCFRKYPEHYAEQLADPNEEENSENIAAQKKDAKTEGESKDKKAKPGSENSEVSSETPSEMKESKTNPDAQESKEN</sequence>
<protein>
    <recommendedName>
        <fullName evidence="3">Mitochondrial intermembrane space import and assembly protein 40</fullName>
    </recommendedName>
    <alternativeName>
        <fullName evidence="11">Mitochondrial import inner membrane translocase TIM40</fullName>
    </alternativeName>
</protein>